<dbReference type="NCBIfam" id="NF005559">
    <property type="entry name" value="PRK07231.1"/>
    <property type="match status" value="1"/>
</dbReference>
<dbReference type="EMBL" id="BJVC01000002">
    <property type="protein sequence ID" value="GEL01978.1"/>
    <property type="molecule type" value="Genomic_DNA"/>
</dbReference>
<dbReference type="PANTHER" id="PTHR24321">
    <property type="entry name" value="DEHYDROGENASES, SHORT CHAIN"/>
    <property type="match status" value="1"/>
</dbReference>
<dbReference type="InterPro" id="IPR036291">
    <property type="entry name" value="NAD(P)-bd_dom_sf"/>
</dbReference>
<dbReference type="PANTHER" id="PTHR24321:SF8">
    <property type="entry name" value="ESTRADIOL 17-BETA-DEHYDROGENASE 8-RELATED"/>
    <property type="match status" value="1"/>
</dbReference>
<dbReference type="AlphaFoldDB" id="A0A511BVF3"/>
<evidence type="ECO:0000256" key="2">
    <source>
        <dbReference type="ARBA" id="ARBA00023002"/>
    </source>
</evidence>
<dbReference type="PRINTS" id="PR00081">
    <property type="entry name" value="GDHRDH"/>
</dbReference>
<dbReference type="InterPro" id="IPR057326">
    <property type="entry name" value="KR_dom"/>
</dbReference>
<gene>
    <name evidence="5" type="ORF">SSA02_11410</name>
</gene>
<dbReference type="SMART" id="SM00822">
    <property type="entry name" value="PKS_KR"/>
    <property type="match status" value="1"/>
</dbReference>
<dbReference type="OrthoDB" id="7375193at2"/>
<dbReference type="GO" id="GO:0016491">
    <property type="term" value="F:oxidoreductase activity"/>
    <property type="evidence" value="ECO:0007669"/>
    <property type="project" value="UniProtKB-KW"/>
</dbReference>
<evidence type="ECO:0000259" key="4">
    <source>
        <dbReference type="SMART" id="SM00822"/>
    </source>
</evidence>
<organism evidence="5 6">
    <name type="scientific">Swaminathania salitolerans</name>
    <dbReference type="NCBI Taxonomy" id="182838"/>
    <lineage>
        <taxon>Bacteria</taxon>
        <taxon>Pseudomonadati</taxon>
        <taxon>Pseudomonadota</taxon>
        <taxon>Alphaproteobacteria</taxon>
        <taxon>Acetobacterales</taxon>
        <taxon>Acetobacteraceae</taxon>
        <taxon>Swaminathania</taxon>
    </lineage>
</organism>
<keyword evidence="3" id="KW-0520">NAD</keyword>
<sequence length="253" mass="25654">MTSGKTGRLANKRALITGAAKGIGAATARLFAAEGARLVLSDIDENALSALGAELREAGHELRTTRMDVSNEEDIKAAVALSVEAFGGLDILVANAGIIPEATLDEATAALWDHTMAVDGRGMFLSCKYAAEEMVKAGSGAIVCLSSVSAFAGQPGQAVYGPAKYVASGITKHLAIDLADKGVRVNAVAPGTIATPAVAALDEAGIARVVSMHPIGRIGQPEEVAPAIAFLASDEASFITGAVLPVDGGYLAQ</sequence>
<dbReference type="Proteomes" id="UP000321405">
    <property type="component" value="Unassembled WGS sequence"/>
</dbReference>
<evidence type="ECO:0000256" key="3">
    <source>
        <dbReference type="ARBA" id="ARBA00023027"/>
    </source>
</evidence>
<dbReference type="PRINTS" id="PR00080">
    <property type="entry name" value="SDRFAMILY"/>
</dbReference>
<dbReference type="Gene3D" id="3.40.50.720">
    <property type="entry name" value="NAD(P)-binding Rossmann-like Domain"/>
    <property type="match status" value="1"/>
</dbReference>
<comment type="caution">
    <text evidence="5">The sequence shown here is derived from an EMBL/GenBank/DDBJ whole genome shotgun (WGS) entry which is preliminary data.</text>
</comment>
<proteinExistence type="inferred from homology"/>
<protein>
    <submittedName>
        <fullName evidence="5">Short-chain dehydrogenase</fullName>
    </submittedName>
</protein>
<comment type="similarity">
    <text evidence="1">Belongs to the short-chain dehydrogenases/reductases (SDR) family.</text>
</comment>
<keyword evidence="6" id="KW-1185">Reference proteome</keyword>
<name>A0A511BVF3_9PROT</name>
<evidence type="ECO:0000256" key="1">
    <source>
        <dbReference type="ARBA" id="ARBA00006484"/>
    </source>
</evidence>
<evidence type="ECO:0000313" key="6">
    <source>
        <dbReference type="Proteomes" id="UP000321405"/>
    </source>
</evidence>
<dbReference type="FunFam" id="3.40.50.720:FF:000084">
    <property type="entry name" value="Short-chain dehydrogenase reductase"/>
    <property type="match status" value="1"/>
</dbReference>
<evidence type="ECO:0000313" key="5">
    <source>
        <dbReference type="EMBL" id="GEL01978.1"/>
    </source>
</evidence>
<reference evidence="5 6" key="1">
    <citation type="submission" date="2019-07" db="EMBL/GenBank/DDBJ databases">
        <title>Whole genome shotgun sequence of Swaminathania salitolerans NBRC 104436.</title>
        <authorList>
            <person name="Hosoyama A."/>
            <person name="Uohara A."/>
            <person name="Ohji S."/>
            <person name="Ichikawa N."/>
        </authorList>
    </citation>
    <scope>NUCLEOTIDE SEQUENCE [LARGE SCALE GENOMIC DNA]</scope>
    <source>
        <strain evidence="5 6">NBRC 104436</strain>
    </source>
</reference>
<feature type="domain" description="Ketoreductase" evidence="4">
    <location>
        <begin position="12"/>
        <end position="204"/>
    </location>
</feature>
<dbReference type="InterPro" id="IPR002347">
    <property type="entry name" value="SDR_fam"/>
</dbReference>
<dbReference type="Pfam" id="PF13561">
    <property type="entry name" value="adh_short_C2"/>
    <property type="match status" value="1"/>
</dbReference>
<dbReference type="RefSeq" id="WP_147092969.1">
    <property type="nucleotide sequence ID" value="NZ_BJVC01000002.1"/>
</dbReference>
<dbReference type="SUPFAM" id="SSF51735">
    <property type="entry name" value="NAD(P)-binding Rossmann-fold domains"/>
    <property type="match status" value="1"/>
</dbReference>
<accession>A0A511BVF3</accession>
<keyword evidence="2" id="KW-0560">Oxidoreductase</keyword>